<dbReference type="RefSeq" id="WP_336471473.1">
    <property type="nucleotide sequence ID" value="NZ_JBAWSX010000002.1"/>
</dbReference>
<evidence type="ECO:0000313" key="2">
    <source>
        <dbReference type="Proteomes" id="UP001372526"/>
    </source>
</evidence>
<organism evidence="1 2">
    <name type="scientific">Bacillus bruguierae</name>
    <dbReference type="NCBI Taxonomy" id="3127667"/>
    <lineage>
        <taxon>Bacteria</taxon>
        <taxon>Bacillati</taxon>
        <taxon>Bacillota</taxon>
        <taxon>Bacilli</taxon>
        <taxon>Bacillales</taxon>
        <taxon>Bacillaceae</taxon>
        <taxon>Bacillus</taxon>
    </lineage>
</organism>
<evidence type="ECO:0000313" key="1">
    <source>
        <dbReference type="EMBL" id="MEI4800561.1"/>
    </source>
</evidence>
<proteinExistence type="predicted"/>
<keyword evidence="2" id="KW-1185">Reference proteome</keyword>
<protein>
    <submittedName>
        <fullName evidence="1">Uncharacterized protein</fullName>
    </submittedName>
</protein>
<comment type="caution">
    <text evidence="1">The sequence shown here is derived from an EMBL/GenBank/DDBJ whole genome shotgun (WGS) entry which is preliminary data.</text>
</comment>
<dbReference type="EMBL" id="JBAWSX010000002">
    <property type="protein sequence ID" value="MEI4800561.1"/>
    <property type="molecule type" value="Genomic_DNA"/>
</dbReference>
<sequence length="75" mass="8586">MSLKELGIESFNSFDVGANTIICLSTTDGKPIVKERANIIFEQLNSSNPKELWCRERIILLNDKDRTDYALIRLN</sequence>
<dbReference type="Proteomes" id="UP001372526">
    <property type="component" value="Unassembled WGS sequence"/>
</dbReference>
<name>A0ABU8FCY9_9BACI</name>
<accession>A0ABU8FCY9</accession>
<reference evidence="1 2" key="1">
    <citation type="submission" date="2024-01" db="EMBL/GenBank/DDBJ databases">
        <title>Seven novel Bacillus-like species.</title>
        <authorList>
            <person name="Liu G."/>
        </authorList>
    </citation>
    <scope>NUCLEOTIDE SEQUENCE [LARGE SCALE GENOMIC DNA]</scope>
    <source>
        <strain evidence="1 2">FJAT-51639</strain>
    </source>
</reference>
<gene>
    <name evidence="1" type="ORF">WAZ07_04325</name>
</gene>